<name>A0A7Y3YTP7_9VIBR</name>
<comment type="caution">
    <text evidence="1">The sequence shown here is derived from an EMBL/GenBank/DDBJ whole genome shotgun (WGS) entry which is preliminary data.</text>
</comment>
<dbReference type="Proteomes" id="UP000525336">
    <property type="component" value="Unassembled WGS sequence"/>
</dbReference>
<gene>
    <name evidence="1" type="ORF">F0245_23500</name>
</gene>
<dbReference type="AlphaFoldDB" id="A0A7Y3YTP7"/>
<sequence length="125" mass="14026">MATHPSLPALKVSAKVVKKLGSQCVLSGGLPASSLAKVGVFPDEQGIVCIDFSTEMSDWEEWYLLYKNSLPKLKQSDSNPQLKTNNSFAKVWMPQWLVRQLDEYTPDTSSPDGKLLLDVIRWTER</sequence>
<dbReference type="EMBL" id="VTXW01000042">
    <property type="protein sequence ID" value="NOH36270.1"/>
    <property type="molecule type" value="Genomic_DNA"/>
</dbReference>
<proteinExistence type="predicted"/>
<protein>
    <submittedName>
        <fullName evidence="1">Uncharacterized protein</fullName>
    </submittedName>
</protein>
<organism evidence="1 2">
    <name type="scientific">Vibrio chagasii</name>
    <dbReference type="NCBI Taxonomy" id="170679"/>
    <lineage>
        <taxon>Bacteria</taxon>
        <taxon>Pseudomonadati</taxon>
        <taxon>Pseudomonadota</taxon>
        <taxon>Gammaproteobacteria</taxon>
        <taxon>Vibrionales</taxon>
        <taxon>Vibrionaceae</taxon>
        <taxon>Vibrio</taxon>
    </lineage>
</organism>
<evidence type="ECO:0000313" key="2">
    <source>
        <dbReference type="Proteomes" id="UP000525336"/>
    </source>
</evidence>
<accession>A0A7Y3YTP7</accession>
<reference evidence="1 2" key="1">
    <citation type="submission" date="2019-09" db="EMBL/GenBank/DDBJ databases">
        <title>Draft genome sequencing and comparative genomics of hatchery-associated Vibrios.</title>
        <authorList>
            <person name="Kehlet-Delgado H."/>
            <person name="Mueller R.S."/>
        </authorList>
    </citation>
    <scope>NUCLEOTIDE SEQUENCE [LARGE SCALE GENOMIC DNA]</scope>
    <source>
        <strain evidence="1 2">00-90-10</strain>
    </source>
</reference>
<dbReference type="RefSeq" id="WP_171369427.1">
    <property type="nucleotide sequence ID" value="NZ_VTXW01000042.1"/>
</dbReference>
<evidence type="ECO:0000313" key="1">
    <source>
        <dbReference type="EMBL" id="NOH36270.1"/>
    </source>
</evidence>